<dbReference type="Pfam" id="PF01844">
    <property type="entry name" value="HNH"/>
    <property type="match status" value="1"/>
</dbReference>
<keyword evidence="2" id="KW-0255">Endonuclease</keyword>
<reference evidence="2" key="1">
    <citation type="submission" date="2022-03" db="EMBL/GenBank/DDBJ databases">
        <title>Sea Food Isolates.</title>
        <authorList>
            <person name="Li c."/>
        </authorList>
    </citation>
    <scope>NUCLEOTIDE SEQUENCE</scope>
    <source>
        <strain evidence="2">19MO03SA05</strain>
    </source>
</reference>
<proteinExistence type="predicted"/>
<name>A0AAU6VM49_UNCXX</name>
<dbReference type="GO" id="GO:0004519">
    <property type="term" value="F:endonuclease activity"/>
    <property type="evidence" value="ECO:0007669"/>
    <property type="project" value="UniProtKB-KW"/>
</dbReference>
<evidence type="ECO:0000313" key="2">
    <source>
        <dbReference type="EMBL" id="XAG86548.1"/>
    </source>
</evidence>
<protein>
    <submittedName>
        <fullName evidence="2">HNH endonuclease</fullName>
    </submittedName>
</protein>
<dbReference type="SMART" id="SM00507">
    <property type="entry name" value="HNHc"/>
    <property type="match status" value="1"/>
</dbReference>
<dbReference type="InterPro" id="IPR003615">
    <property type="entry name" value="HNH_nuc"/>
</dbReference>
<dbReference type="GO" id="GO:0008270">
    <property type="term" value="F:zinc ion binding"/>
    <property type="evidence" value="ECO:0007669"/>
    <property type="project" value="InterPro"/>
</dbReference>
<dbReference type="Gene3D" id="1.10.30.50">
    <property type="match status" value="1"/>
</dbReference>
<evidence type="ECO:0000259" key="1">
    <source>
        <dbReference type="SMART" id="SM00507"/>
    </source>
</evidence>
<dbReference type="CDD" id="cd00085">
    <property type="entry name" value="HNHc"/>
    <property type="match status" value="1"/>
</dbReference>
<keyword evidence="2" id="KW-0540">Nuclease</keyword>
<keyword evidence="2" id="KW-0378">Hydrolase</keyword>
<dbReference type="EMBL" id="CP095351">
    <property type="protein sequence ID" value="XAG86548.1"/>
    <property type="molecule type" value="Genomic_DNA"/>
</dbReference>
<sequence length="286" mass="34201">MFQVKFYETYYFCNVIHNILRDQFSYIRRINDFYCDEQIFYLASPFQKYSAFHHFIEFVVEDIYLEEAFEADIEELKGNKRTHSAVRQHYSLDKLPIERAFDFHEIEYQSFVSHLLSYGKSLSSFDINDLDSYMEETRLSQSYEYLIRQTVKEIFHVLFQNRQLMLNFNEMLASGLELSMDEPVAEEAEIWFSKPGIIKRQSIPKWVQRAVYFRDRGRCVLCDKDLSGTVNLENHTNYDHIVPLAKHGFNDVSNIQLLCRECNQRKKDGNAITSNQYQSWYSYDEI</sequence>
<dbReference type="GO" id="GO:0003676">
    <property type="term" value="F:nucleic acid binding"/>
    <property type="evidence" value="ECO:0007669"/>
    <property type="project" value="InterPro"/>
</dbReference>
<organism evidence="2">
    <name type="scientific">bacterium 19MO03SA05</name>
    <dbReference type="NCBI Taxonomy" id="2920620"/>
    <lineage>
        <taxon>Bacteria</taxon>
    </lineage>
</organism>
<gene>
    <name evidence="2" type="ORF">MRM63_15715</name>
</gene>
<dbReference type="InterPro" id="IPR002711">
    <property type="entry name" value="HNH"/>
</dbReference>
<dbReference type="AlphaFoldDB" id="A0AAU6VM49"/>
<accession>A0AAU6VM49</accession>
<feature type="domain" description="HNH nuclease" evidence="1">
    <location>
        <begin position="206"/>
        <end position="264"/>
    </location>
</feature>